<dbReference type="AlphaFoldDB" id="D7E3V1"/>
<keyword evidence="2" id="KW-1185">Reference proteome</keyword>
<gene>
    <name evidence="1" type="ordered locus">Aazo_1366</name>
</gene>
<reference evidence="1 2" key="1">
    <citation type="journal article" date="2010" name="PLoS ONE">
        <title>Genome erosion in a nitrogen-fixing vertically transmitted endosymbiotic multicellular cyanobacterium.</title>
        <authorList>
            <person name="Ran L."/>
            <person name="Larsson J."/>
            <person name="Vigil-Stenman T."/>
            <person name="Nylander J.A."/>
            <person name="Ininbergs K."/>
            <person name="Zheng W.W."/>
            <person name="Lapidus A."/>
            <person name="Lowry S."/>
            <person name="Haselkorn R."/>
            <person name="Bergman B."/>
        </authorList>
    </citation>
    <scope>NUCLEOTIDE SEQUENCE [LARGE SCALE GENOMIC DNA]</scope>
    <source>
        <strain evidence="1 2">0708</strain>
    </source>
</reference>
<evidence type="ECO:0000313" key="1">
    <source>
        <dbReference type="EMBL" id="ADI63619.1"/>
    </source>
</evidence>
<dbReference type="STRING" id="551115.Aazo_1366"/>
<proteinExistence type="predicted"/>
<dbReference type="EMBL" id="CP002059">
    <property type="protein sequence ID" value="ADI63619.1"/>
    <property type="molecule type" value="Genomic_DNA"/>
</dbReference>
<evidence type="ECO:0000313" key="2">
    <source>
        <dbReference type="Proteomes" id="UP000001511"/>
    </source>
</evidence>
<accession>D7E3V1</accession>
<organism evidence="1 2">
    <name type="scientific">Nostoc azollae (strain 0708)</name>
    <name type="common">Anabaena azollae (strain 0708)</name>
    <dbReference type="NCBI Taxonomy" id="551115"/>
    <lineage>
        <taxon>Bacteria</taxon>
        <taxon>Bacillati</taxon>
        <taxon>Cyanobacteriota</taxon>
        <taxon>Cyanophyceae</taxon>
        <taxon>Nostocales</taxon>
        <taxon>Nostocaceae</taxon>
        <taxon>Trichormus</taxon>
    </lineage>
</organism>
<dbReference type="HOGENOM" id="CLU_2937005_0_0_3"/>
<sequence length="60" mass="6977">MSGIVAHGLQKFTSFKPNFSVTFMSVVTTKRFTIVQYHRLAKLGFFREDKRVELIRGEII</sequence>
<protein>
    <submittedName>
        <fullName evidence="1">Uncharacterized protein</fullName>
    </submittedName>
</protein>
<dbReference type="KEGG" id="naz:Aazo_1366"/>
<dbReference type="eggNOG" id="COG4636">
    <property type="taxonomic scope" value="Bacteria"/>
</dbReference>
<name>D7E3V1_NOSA0</name>
<dbReference type="Proteomes" id="UP000001511">
    <property type="component" value="Chromosome"/>
</dbReference>